<dbReference type="InterPro" id="IPR056823">
    <property type="entry name" value="TEN-like_YD-shell"/>
</dbReference>
<evidence type="ECO:0000313" key="4">
    <source>
        <dbReference type="Proteomes" id="UP000050421"/>
    </source>
</evidence>
<accession>A0A0P8BWC7</accession>
<dbReference type="EMBL" id="LJXT01000064">
    <property type="protein sequence ID" value="KPQ14454.1"/>
    <property type="molecule type" value="Genomic_DNA"/>
</dbReference>
<evidence type="ECO:0000256" key="1">
    <source>
        <dbReference type="ARBA" id="ARBA00022737"/>
    </source>
</evidence>
<comment type="caution">
    <text evidence="3">The sequence shown here is derived from an EMBL/GenBank/DDBJ whole genome shotgun (WGS) entry which is preliminary data.</text>
</comment>
<organism evidence="3 4">
    <name type="scientific">Algoriphagus marincola HL-49</name>
    <dbReference type="NCBI Taxonomy" id="1305737"/>
    <lineage>
        <taxon>Bacteria</taxon>
        <taxon>Pseudomonadati</taxon>
        <taxon>Bacteroidota</taxon>
        <taxon>Cytophagia</taxon>
        <taxon>Cytophagales</taxon>
        <taxon>Cyclobacteriaceae</taxon>
        <taxon>Algoriphagus</taxon>
    </lineage>
</organism>
<dbReference type="Pfam" id="PF25023">
    <property type="entry name" value="TEN_YD-shell"/>
    <property type="match status" value="1"/>
</dbReference>
<name>A0A0P8BWC7_9BACT</name>
<evidence type="ECO:0000313" key="3">
    <source>
        <dbReference type="EMBL" id="KPQ14454.1"/>
    </source>
</evidence>
<reference evidence="3 4" key="1">
    <citation type="submission" date="2015-09" db="EMBL/GenBank/DDBJ databases">
        <title>Identification and resolution of microdiversity through metagenomic sequencing of parallel consortia.</title>
        <authorList>
            <person name="Nelson W.C."/>
            <person name="Romine M.F."/>
            <person name="Lindemann S.R."/>
        </authorList>
    </citation>
    <scope>NUCLEOTIDE SEQUENCE [LARGE SCALE GENOMIC DNA]</scope>
    <source>
        <strain evidence="3">HL-49</strain>
    </source>
</reference>
<evidence type="ECO:0000259" key="2">
    <source>
        <dbReference type="Pfam" id="PF25023"/>
    </source>
</evidence>
<keyword evidence="1" id="KW-0677">Repeat</keyword>
<dbReference type="OrthoDB" id="823813at2"/>
<sequence length="244" mass="29016">MLCSCSITGEDGQEEFLETLPAISVAQLQRSAVNFDDKATRIKKYQLNSLLSIHDKYYYASGRELFDVYLRNSSLDTSSLVLYTYENDLLIKKEVFPFDGEKYVFGEVFTYQYDGSKRLIQQDRGSTIYFKYEYNDQDQLKKITFGPQISLQEGYRFYYDEQGRIQRQVWMVFTQPNSPIRNWHYVYNEDGKLITKSIPTSLAGELTPMFEYTYDSQGRLIKELERYPEYGFQEYFSTIYRYHE</sequence>
<proteinExistence type="predicted"/>
<feature type="domain" description="Teneurin-like YD-shell" evidence="2">
    <location>
        <begin position="109"/>
        <end position="224"/>
    </location>
</feature>
<dbReference type="AlphaFoldDB" id="A0A0P8BWC7"/>
<dbReference type="Proteomes" id="UP000050421">
    <property type="component" value="Unassembled WGS sequence"/>
</dbReference>
<dbReference type="PATRIC" id="fig|1305737.6.peg.2760"/>
<protein>
    <recommendedName>
        <fullName evidence="2">Teneurin-like YD-shell domain-containing protein</fullName>
    </recommendedName>
</protein>
<dbReference type="STRING" id="1305737.GCA_000526355_01552"/>
<dbReference type="Gene3D" id="2.180.10.10">
    <property type="entry name" value="RHS repeat-associated core"/>
    <property type="match status" value="1"/>
</dbReference>
<gene>
    <name evidence="3" type="ORF">HLUCCX10_10670</name>
</gene>